<dbReference type="InterPro" id="IPR009071">
    <property type="entry name" value="HMG_box_dom"/>
</dbReference>
<dbReference type="InterPro" id="IPR036910">
    <property type="entry name" value="HMG_box_dom_sf"/>
</dbReference>
<gene>
    <name evidence="4" type="primary">HMG87</name>
    <name evidence="5" type="ORF">RhiirA4_468709</name>
</gene>
<dbReference type="GO" id="GO:0005634">
    <property type="term" value="C:nucleus"/>
    <property type="evidence" value="ECO:0007669"/>
    <property type="project" value="UniProtKB-UniRule"/>
</dbReference>
<evidence type="ECO:0000313" key="5">
    <source>
        <dbReference type="EMBL" id="PKY51583.1"/>
    </source>
</evidence>
<dbReference type="VEuPathDB" id="FungiDB:RhiirFUN_002688"/>
<feature type="domain" description="HMG box" evidence="3">
    <location>
        <begin position="54"/>
        <end position="125"/>
    </location>
</feature>
<organism evidence="4">
    <name type="scientific">Rhizophagus irregularis</name>
    <dbReference type="NCBI Taxonomy" id="588596"/>
    <lineage>
        <taxon>Eukaryota</taxon>
        <taxon>Fungi</taxon>
        <taxon>Fungi incertae sedis</taxon>
        <taxon>Mucoromycota</taxon>
        <taxon>Glomeromycotina</taxon>
        <taxon>Glomeromycetes</taxon>
        <taxon>Glomerales</taxon>
        <taxon>Glomeraceae</taxon>
        <taxon>Rhizophagus</taxon>
    </lineage>
</organism>
<evidence type="ECO:0000256" key="1">
    <source>
        <dbReference type="PROSITE-ProRule" id="PRU00267"/>
    </source>
</evidence>
<dbReference type="AlphaFoldDB" id="A0A1B1EU77"/>
<evidence type="ECO:0000313" key="6">
    <source>
        <dbReference type="Proteomes" id="UP000234323"/>
    </source>
</evidence>
<feature type="DNA-binding region" description="HMG box" evidence="1">
    <location>
        <begin position="54"/>
        <end position="125"/>
    </location>
</feature>
<dbReference type="VEuPathDB" id="FungiDB:FUN_002604"/>
<dbReference type="GO" id="GO:0003677">
    <property type="term" value="F:DNA binding"/>
    <property type="evidence" value="ECO:0007669"/>
    <property type="project" value="UniProtKB-UniRule"/>
</dbReference>
<reference evidence="4" key="1">
    <citation type="submission" date="2015-06" db="EMBL/GenBank/DDBJ databases">
        <title>Evolution and Diversity of Sexually-Related Genes in an Arbuscular Mycorrhizal Fungi.</title>
        <authorList>
            <person name="Charron P."/>
            <person name="Marton T."/>
            <person name="Corradi N."/>
        </authorList>
    </citation>
    <scope>NUCLEOTIDE SEQUENCE</scope>
    <source>
        <strain evidence="4">A4</strain>
    </source>
</reference>
<reference evidence="5 6" key="2">
    <citation type="submission" date="2015-10" db="EMBL/GenBank/DDBJ databases">
        <title>Genome analyses suggest a sexual origin of heterokaryosis in a supposedly ancient asexual fungus.</title>
        <authorList>
            <person name="Ropars J."/>
            <person name="Sedzielewska K."/>
            <person name="Noel J."/>
            <person name="Charron P."/>
            <person name="Farinelli L."/>
            <person name="Marton T."/>
            <person name="Kruger M."/>
            <person name="Pelin A."/>
            <person name="Brachmann A."/>
            <person name="Corradi N."/>
        </authorList>
    </citation>
    <scope>NUCLEOTIDE SEQUENCE [LARGE SCALE GENOMIC DNA]</scope>
    <source>
        <strain evidence="5 6">A4</strain>
    </source>
</reference>
<evidence type="ECO:0000259" key="3">
    <source>
        <dbReference type="PROSITE" id="PS50118"/>
    </source>
</evidence>
<accession>A0A1B1EU77</accession>
<dbReference type="Gene3D" id="1.10.30.10">
    <property type="entry name" value="High mobility group box domain"/>
    <property type="match status" value="1"/>
</dbReference>
<evidence type="ECO:0000313" key="4">
    <source>
        <dbReference type="EMBL" id="ANQ32361.1"/>
    </source>
</evidence>
<dbReference type="PROSITE" id="PS50118">
    <property type="entry name" value="HMG_BOX_2"/>
    <property type="match status" value="1"/>
</dbReference>
<evidence type="ECO:0000256" key="2">
    <source>
        <dbReference type="SAM" id="MobiDB-lite"/>
    </source>
</evidence>
<sequence length="349" mass="41600">MPRQITKRARTVESRKKDLLIDSNIQPPPVIKVPCPPIVTCDDFVRNRPKAKVDIKSPNSFFVYRTAFVKQLLSENHKFKMTQVSKWASIYWRKESNETKMAYKTMAQIIDKEFQERRKKIKGYEIVCENHLYSKPEEVKQVKQVKQEEDIKETIIQKQPIKKDQMPLELINWHQQQRQQRQQKQHRQQQQQQLQRQQQPQQQLLQLQQSEQSQQTQQLQQLQQQHFHQQQPQQPSQPQLQNYSECIDFSAVSPKSTSSTYSPICPASPASPISPFIKDEFSISEFPSINENFYEFHLPLENSISPICEFNEKFIWIPNDSNPEYYNAPIYVEPTFNEYLPQYYYESEK</sequence>
<dbReference type="SUPFAM" id="SSF47095">
    <property type="entry name" value="HMG-box"/>
    <property type="match status" value="1"/>
</dbReference>
<dbReference type="EMBL" id="KT212699">
    <property type="protein sequence ID" value="ANQ32361.1"/>
    <property type="molecule type" value="Genomic_DNA"/>
</dbReference>
<keyword evidence="1" id="KW-0238">DNA-binding</keyword>
<proteinExistence type="predicted"/>
<keyword evidence="1" id="KW-0539">Nucleus</keyword>
<protein>
    <submittedName>
        <fullName evidence="4">MATA-HMG</fullName>
    </submittedName>
</protein>
<name>A0A1B1EU77_9GLOM</name>
<dbReference type="Proteomes" id="UP000234323">
    <property type="component" value="Unassembled WGS sequence"/>
</dbReference>
<dbReference type="EMBL" id="LLXI01001047">
    <property type="protein sequence ID" value="PKY51583.1"/>
    <property type="molecule type" value="Genomic_DNA"/>
</dbReference>
<keyword evidence="6" id="KW-1185">Reference proteome</keyword>
<feature type="region of interest" description="Disordered" evidence="2">
    <location>
        <begin position="219"/>
        <end position="240"/>
    </location>
</feature>
<dbReference type="VEuPathDB" id="FungiDB:RhiirA1_459183"/>
<dbReference type="Pfam" id="PF00505">
    <property type="entry name" value="HMG_box"/>
    <property type="match status" value="1"/>
</dbReference>
<feature type="region of interest" description="Disordered" evidence="2">
    <location>
        <begin position="174"/>
        <end position="195"/>
    </location>
</feature>